<protein>
    <submittedName>
        <fullName evidence="2">Uncharacterized protein</fullName>
    </submittedName>
</protein>
<keyword evidence="1" id="KW-0175">Coiled coil</keyword>
<comment type="caution">
    <text evidence="2">The sequence shown here is derived from an EMBL/GenBank/DDBJ whole genome shotgun (WGS) entry which is preliminary data.</text>
</comment>
<reference evidence="2" key="1">
    <citation type="journal article" date="2023" name="Mol. Biol. Evol.">
        <title>Third-Generation Sequencing Reveals the Adaptive Role of the Epigenome in Three Deep-Sea Polychaetes.</title>
        <authorList>
            <person name="Perez M."/>
            <person name="Aroh O."/>
            <person name="Sun Y."/>
            <person name="Lan Y."/>
            <person name="Juniper S.K."/>
            <person name="Young C.R."/>
            <person name="Angers B."/>
            <person name="Qian P.Y."/>
        </authorList>
    </citation>
    <scope>NUCLEOTIDE SEQUENCE</scope>
    <source>
        <strain evidence="2">P08H-3</strain>
    </source>
</reference>
<gene>
    <name evidence="2" type="ORF">LSH36_933g00037</name>
</gene>
<evidence type="ECO:0000313" key="3">
    <source>
        <dbReference type="Proteomes" id="UP001208570"/>
    </source>
</evidence>
<dbReference type="Proteomes" id="UP001208570">
    <property type="component" value="Unassembled WGS sequence"/>
</dbReference>
<name>A0AAD9MTN7_9ANNE</name>
<proteinExistence type="predicted"/>
<dbReference type="EMBL" id="JAODUP010000933">
    <property type="protein sequence ID" value="KAK2142614.1"/>
    <property type="molecule type" value="Genomic_DNA"/>
</dbReference>
<keyword evidence="3" id="KW-1185">Reference proteome</keyword>
<organism evidence="2 3">
    <name type="scientific">Paralvinella palmiformis</name>
    <dbReference type="NCBI Taxonomy" id="53620"/>
    <lineage>
        <taxon>Eukaryota</taxon>
        <taxon>Metazoa</taxon>
        <taxon>Spiralia</taxon>
        <taxon>Lophotrochozoa</taxon>
        <taxon>Annelida</taxon>
        <taxon>Polychaeta</taxon>
        <taxon>Sedentaria</taxon>
        <taxon>Canalipalpata</taxon>
        <taxon>Terebellida</taxon>
        <taxon>Terebelliformia</taxon>
        <taxon>Alvinellidae</taxon>
        <taxon>Paralvinella</taxon>
    </lineage>
</organism>
<evidence type="ECO:0000256" key="1">
    <source>
        <dbReference type="SAM" id="Coils"/>
    </source>
</evidence>
<accession>A0AAD9MTN7</accession>
<sequence>MDDTSRSVFYETLRNKDTVRRSTSTPKKLFMAHVALQKQCNRIIKYQEQQRYIEYAGLRCKMQQMERKRDRYLMEKQRIEEQRQRITNLMAELDNRRALFRRQREKTMHEIRWLERSEPSDDLRRMCALRSDRLGLRRIEKWTRPNRAAPTPVREGPLTG</sequence>
<evidence type="ECO:0000313" key="2">
    <source>
        <dbReference type="EMBL" id="KAK2142614.1"/>
    </source>
</evidence>
<dbReference type="AlphaFoldDB" id="A0AAD9MTN7"/>
<feature type="coiled-coil region" evidence="1">
    <location>
        <begin position="55"/>
        <end position="99"/>
    </location>
</feature>